<dbReference type="Pfam" id="PF12146">
    <property type="entry name" value="Hydrolase_4"/>
    <property type="match status" value="1"/>
</dbReference>
<dbReference type="SUPFAM" id="SSF53474">
    <property type="entry name" value="alpha/beta-Hydrolases"/>
    <property type="match status" value="1"/>
</dbReference>
<dbReference type="InterPro" id="IPR022742">
    <property type="entry name" value="Hydrolase_4"/>
</dbReference>
<dbReference type="Proteomes" id="UP000176786">
    <property type="component" value="Unassembled WGS sequence"/>
</dbReference>
<evidence type="ECO:0000313" key="2">
    <source>
        <dbReference type="EMBL" id="OGE84699.1"/>
    </source>
</evidence>
<dbReference type="EMBL" id="MFES01000037">
    <property type="protein sequence ID" value="OGE84699.1"/>
    <property type="molecule type" value="Genomic_DNA"/>
</dbReference>
<dbReference type="PANTHER" id="PTHR22946:SF5">
    <property type="entry name" value="PEPTIDASE S9 PROLYL OLIGOPEPTIDASE CATALYTIC DOMAIN-CONTAINING PROTEIN"/>
    <property type="match status" value="1"/>
</dbReference>
<feature type="domain" description="Serine aminopeptidase S33" evidence="1">
    <location>
        <begin position="25"/>
        <end position="134"/>
    </location>
</feature>
<organism evidence="2 3">
    <name type="scientific">Candidatus Doudnabacteria bacterium RIFCSPHIGHO2_02_FULL_46_11</name>
    <dbReference type="NCBI Taxonomy" id="1817832"/>
    <lineage>
        <taxon>Bacteria</taxon>
        <taxon>Candidatus Doudnaibacteriota</taxon>
    </lineage>
</organism>
<dbReference type="PANTHER" id="PTHR22946">
    <property type="entry name" value="DIENELACTONE HYDROLASE DOMAIN-CONTAINING PROTEIN-RELATED"/>
    <property type="match status" value="1"/>
</dbReference>
<dbReference type="Gene3D" id="3.40.50.1820">
    <property type="entry name" value="alpha/beta hydrolase"/>
    <property type="match status" value="1"/>
</dbReference>
<evidence type="ECO:0000313" key="3">
    <source>
        <dbReference type="Proteomes" id="UP000176786"/>
    </source>
</evidence>
<name>A0A1F5P449_9BACT</name>
<protein>
    <recommendedName>
        <fullName evidence="1">Serine aminopeptidase S33 domain-containing protein</fullName>
    </recommendedName>
</protein>
<gene>
    <name evidence="2" type="ORF">A3J48_04380</name>
</gene>
<accession>A0A1F5P449</accession>
<dbReference type="InterPro" id="IPR029058">
    <property type="entry name" value="AB_hydrolase_fold"/>
</dbReference>
<comment type="caution">
    <text evidence="2">The sequence shown here is derived from an EMBL/GenBank/DDBJ whole genome shotgun (WGS) entry which is preliminary data.</text>
</comment>
<sequence>MERIDLYLENIKLAGALFKPAAGGKNRGAVLFIHGWKSKQDRFYQLAQNLSDKGFTCLTFDLPGHGESEGNPDSLSIAIYFKAVTVAYDFLAAQSKMVSIVGSSFGSYLAAILISKRPIKNLILRTPSNYPDEEFSRVGKIRTATDYPDVVEWRKQKFDYSATESLRSVHQFNGHILIVESEKDEMVPHQTVENYLNAVPDKTKLTYYLMKDAPHSLTGYPAFIQEFNKLATDWLSKHS</sequence>
<dbReference type="AlphaFoldDB" id="A0A1F5P449"/>
<reference evidence="2 3" key="1">
    <citation type="journal article" date="2016" name="Nat. Commun.">
        <title>Thousands of microbial genomes shed light on interconnected biogeochemical processes in an aquifer system.</title>
        <authorList>
            <person name="Anantharaman K."/>
            <person name="Brown C.T."/>
            <person name="Hug L.A."/>
            <person name="Sharon I."/>
            <person name="Castelle C.J."/>
            <person name="Probst A.J."/>
            <person name="Thomas B.C."/>
            <person name="Singh A."/>
            <person name="Wilkins M.J."/>
            <person name="Karaoz U."/>
            <person name="Brodie E.L."/>
            <person name="Williams K.H."/>
            <person name="Hubbard S.S."/>
            <person name="Banfield J.F."/>
        </authorList>
    </citation>
    <scope>NUCLEOTIDE SEQUENCE [LARGE SCALE GENOMIC DNA]</scope>
</reference>
<evidence type="ECO:0000259" key="1">
    <source>
        <dbReference type="Pfam" id="PF12146"/>
    </source>
</evidence>
<dbReference type="InterPro" id="IPR050261">
    <property type="entry name" value="FrsA_esterase"/>
</dbReference>
<dbReference type="STRING" id="1817832.A3J48_04380"/>
<proteinExistence type="predicted"/>